<protein>
    <recommendedName>
        <fullName evidence="3">Glycoside-hydrolase family GH114 TIM-barrel domain-containing protein</fullName>
    </recommendedName>
</protein>
<feature type="region of interest" description="Disordered" evidence="1">
    <location>
        <begin position="56"/>
        <end position="86"/>
    </location>
</feature>
<dbReference type="Proteomes" id="UP000319210">
    <property type="component" value="Unassembled WGS sequence"/>
</dbReference>
<feature type="domain" description="Glycoside-hydrolase family GH114 TIM-barrel" evidence="3">
    <location>
        <begin position="91"/>
        <end position="308"/>
    </location>
</feature>
<keyword evidence="2" id="KW-1133">Transmembrane helix</keyword>
<evidence type="ECO:0000313" key="4">
    <source>
        <dbReference type="EMBL" id="GEB52378.1"/>
    </source>
</evidence>
<dbReference type="Pfam" id="PF03537">
    <property type="entry name" value="Glyco_hydro_114"/>
    <property type="match status" value="1"/>
</dbReference>
<gene>
    <name evidence="4" type="ORF">SCA03_49290</name>
</gene>
<evidence type="ECO:0000259" key="3">
    <source>
        <dbReference type="Pfam" id="PF03537"/>
    </source>
</evidence>
<dbReference type="InterPro" id="IPR017853">
    <property type="entry name" value="GH"/>
</dbReference>
<dbReference type="PANTHER" id="PTHR35273:SF2">
    <property type="entry name" value="ALPHA-GALACTOSIDASE"/>
    <property type="match status" value="1"/>
</dbReference>
<dbReference type="PANTHER" id="PTHR35273">
    <property type="entry name" value="ALPHA-1,4 POLYGALACTOSAMINIDASE, PUTATIVE (AFU_ORTHOLOGUE AFUA_3G07890)-RELATED"/>
    <property type="match status" value="1"/>
</dbReference>
<sequence>MIVRRVTGRGAVCPATPARTPATRRGRYAGRRAPRGLFGRAAVALLLLLTVCGCASSSSSSSSGTPADGASRDDDPARPERVRLPKPGMAFDYQLGGAYRPADRVRAVSRDRTDDPAPGRYNICYVNAFQTQPDKAVDWWRSHHPDLLLRDEDGELVIDEDWDEPLLDISTAHRRTALMKIVGPWIDGCAEDGFDAVEPDNLDSYQRSHALLGKQDAIAFARMLTARAHRAHLAVAQKNTAELLGDRSRTGFDFAVAEECGRYDECGQYGAAYRDRVFVIEYRQADLAPACEARDGRMSVVLRDRDLRPAGADGHVLRHC</sequence>
<name>A0A4Y3R6I0_STRCI</name>
<dbReference type="SUPFAM" id="SSF51445">
    <property type="entry name" value="(Trans)glycosidases"/>
    <property type="match status" value="1"/>
</dbReference>
<evidence type="ECO:0000256" key="1">
    <source>
        <dbReference type="SAM" id="MobiDB-lite"/>
    </source>
</evidence>
<keyword evidence="5" id="KW-1185">Reference proteome</keyword>
<keyword evidence="2" id="KW-0812">Transmembrane</keyword>
<proteinExistence type="predicted"/>
<keyword evidence="2" id="KW-0472">Membrane</keyword>
<dbReference type="InterPro" id="IPR013785">
    <property type="entry name" value="Aldolase_TIM"/>
</dbReference>
<dbReference type="InterPro" id="IPR004352">
    <property type="entry name" value="GH114_TIM-barrel"/>
</dbReference>
<feature type="transmembrane region" description="Helical" evidence="2">
    <location>
        <begin position="37"/>
        <end position="58"/>
    </location>
</feature>
<feature type="compositionally biased region" description="Basic and acidic residues" evidence="1">
    <location>
        <begin position="70"/>
        <end position="83"/>
    </location>
</feature>
<evidence type="ECO:0000256" key="2">
    <source>
        <dbReference type="SAM" id="Phobius"/>
    </source>
</evidence>
<evidence type="ECO:0000313" key="5">
    <source>
        <dbReference type="Proteomes" id="UP000319210"/>
    </source>
</evidence>
<organism evidence="4 5">
    <name type="scientific">Streptomyces cacaoi</name>
    <dbReference type="NCBI Taxonomy" id="1898"/>
    <lineage>
        <taxon>Bacteria</taxon>
        <taxon>Bacillati</taxon>
        <taxon>Actinomycetota</taxon>
        <taxon>Actinomycetes</taxon>
        <taxon>Kitasatosporales</taxon>
        <taxon>Streptomycetaceae</taxon>
        <taxon>Streptomyces</taxon>
    </lineage>
</organism>
<feature type="region of interest" description="Disordered" evidence="1">
    <location>
        <begin position="1"/>
        <end position="28"/>
    </location>
</feature>
<dbReference type="AlphaFoldDB" id="A0A4Y3R6I0"/>
<reference evidence="4 5" key="1">
    <citation type="submission" date="2019-06" db="EMBL/GenBank/DDBJ databases">
        <title>Whole genome shotgun sequence of Streptomyces cacaoi subsp. cacaoi NBRC 12748.</title>
        <authorList>
            <person name="Hosoyama A."/>
            <person name="Uohara A."/>
            <person name="Ohji S."/>
            <person name="Ichikawa N."/>
        </authorList>
    </citation>
    <scope>NUCLEOTIDE SEQUENCE [LARGE SCALE GENOMIC DNA]</scope>
    <source>
        <strain evidence="4 5">NBRC 12748</strain>
    </source>
</reference>
<dbReference type="EMBL" id="BJMM01000030">
    <property type="protein sequence ID" value="GEB52378.1"/>
    <property type="molecule type" value="Genomic_DNA"/>
</dbReference>
<comment type="caution">
    <text evidence="4">The sequence shown here is derived from an EMBL/GenBank/DDBJ whole genome shotgun (WGS) entry which is preliminary data.</text>
</comment>
<accession>A0A4Y3R6I0</accession>
<dbReference type="Gene3D" id="3.20.20.70">
    <property type="entry name" value="Aldolase class I"/>
    <property type="match status" value="1"/>
</dbReference>